<dbReference type="GO" id="GO:0016740">
    <property type="term" value="F:transferase activity"/>
    <property type="evidence" value="ECO:0007669"/>
    <property type="project" value="UniProtKB-KW"/>
</dbReference>
<dbReference type="AlphaFoldDB" id="A0A1L6MYI5"/>
<dbReference type="GO" id="GO:0046872">
    <property type="term" value="F:metal ion binding"/>
    <property type="evidence" value="ECO:0007669"/>
    <property type="project" value="UniProtKB-KW"/>
</dbReference>
<dbReference type="EMBL" id="CP016908">
    <property type="protein sequence ID" value="APS00572.1"/>
    <property type="molecule type" value="Genomic_DNA"/>
</dbReference>
<dbReference type="NCBIfam" id="TIGR00150">
    <property type="entry name" value="T6A_YjeE"/>
    <property type="match status" value="1"/>
</dbReference>
<dbReference type="STRING" id="1882918.BCY86_07715"/>
<dbReference type="KEGG" id="pabo:BCY86_07715"/>
<evidence type="ECO:0000256" key="7">
    <source>
        <dbReference type="ARBA" id="ARBA00022741"/>
    </source>
</evidence>
<evidence type="ECO:0000256" key="3">
    <source>
        <dbReference type="ARBA" id="ARBA00019010"/>
    </source>
</evidence>
<keyword evidence="6" id="KW-0479">Metal-binding</keyword>
<dbReference type="GO" id="GO:0005524">
    <property type="term" value="F:ATP binding"/>
    <property type="evidence" value="ECO:0007669"/>
    <property type="project" value="UniProtKB-KW"/>
</dbReference>
<keyword evidence="12" id="KW-1185">Reference proteome</keyword>
<comment type="subcellular location">
    <subcellularLocation>
        <location evidence="1">Cytoplasm</location>
    </subcellularLocation>
</comment>
<keyword evidence="4" id="KW-0963">Cytoplasm</keyword>
<evidence type="ECO:0000256" key="1">
    <source>
        <dbReference type="ARBA" id="ARBA00004496"/>
    </source>
</evidence>
<evidence type="ECO:0000256" key="5">
    <source>
        <dbReference type="ARBA" id="ARBA00022694"/>
    </source>
</evidence>
<proteinExistence type="inferred from homology"/>
<evidence type="ECO:0000313" key="12">
    <source>
        <dbReference type="Proteomes" id="UP000185544"/>
    </source>
</evidence>
<sequence>MKTIHDAMDILPQFSQKLYSQHKTVQLAHALADVLQPSDLILLSGPLGAGKTFFARAFARRWGVPPEQRIPSPTFTLVQEYWTARGLLIHADLYRLIESAERLEQEVASLGLRERRKEGAILLVEWGESALAYLGGPPFLALSFALFSPTAREITLSGDRAESIQHLLALRLST</sequence>
<evidence type="ECO:0000256" key="6">
    <source>
        <dbReference type="ARBA" id="ARBA00022723"/>
    </source>
</evidence>
<name>A0A1L6MYI5_9BACT</name>
<dbReference type="RefSeq" id="WP_075277241.1">
    <property type="nucleotide sequence ID" value="NZ_CP016908.1"/>
</dbReference>
<dbReference type="SUPFAM" id="SSF52540">
    <property type="entry name" value="P-loop containing nucleoside triphosphate hydrolases"/>
    <property type="match status" value="1"/>
</dbReference>
<dbReference type="GO" id="GO:0002949">
    <property type="term" value="P:tRNA threonylcarbamoyladenosine modification"/>
    <property type="evidence" value="ECO:0007669"/>
    <property type="project" value="InterPro"/>
</dbReference>
<evidence type="ECO:0000256" key="8">
    <source>
        <dbReference type="ARBA" id="ARBA00022840"/>
    </source>
</evidence>
<dbReference type="Proteomes" id="UP000185544">
    <property type="component" value="Chromosome"/>
</dbReference>
<keyword evidence="9" id="KW-0460">Magnesium</keyword>
<keyword evidence="8" id="KW-0067">ATP-binding</keyword>
<dbReference type="Pfam" id="PF02367">
    <property type="entry name" value="TsaE"/>
    <property type="match status" value="1"/>
</dbReference>
<protein>
    <recommendedName>
        <fullName evidence="3">tRNA threonylcarbamoyladenosine biosynthesis protein TsaE</fullName>
    </recommendedName>
    <alternativeName>
        <fullName evidence="10">t(6)A37 threonylcarbamoyladenosine biosynthesis protein TsaE</fullName>
    </alternativeName>
</protein>
<dbReference type="PANTHER" id="PTHR33540:SF2">
    <property type="entry name" value="TRNA THREONYLCARBAMOYLADENOSINE BIOSYNTHESIS PROTEIN TSAE"/>
    <property type="match status" value="1"/>
</dbReference>
<evidence type="ECO:0000256" key="2">
    <source>
        <dbReference type="ARBA" id="ARBA00007599"/>
    </source>
</evidence>
<keyword evidence="5" id="KW-0819">tRNA processing</keyword>
<comment type="similarity">
    <text evidence="2">Belongs to the TsaE family.</text>
</comment>
<evidence type="ECO:0000256" key="9">
    <source>
        <dbReference type="ARBA" id="ARBA00022842"/>
    </source>
</evidence>
<evidence type="ECO:0000256" key="4">
    <source>
        <dbReference type="ARBA" id="ARBA00022490"/>
    </source>
</evidence>
<reference evidence="11 12" key="1">
    <citation type="submission" date="2016-08" db="EMBL/GenBank/DDBJ databases">
        <title>Identification and validation of antigenic proteins from Pajaroellobacter abortibovis using de-novo genome sequence assembly and reverse vaccinology.</title>
        <authorList>
            <person name="Welly B.T."/>
            <person name="Miller M.R."/>
            <person name="Stott J.L."/>
            <person name="Blanchard M.T."/>
            <person name="Islas-Trejo A.D."/>
            <person name="O'Rourke S.M."/>
            <person name="Young A.E."/>
            <person name="Medrano J.F."/>
            <person name="Van Eenennaam A.L."/>
        </authorList>
    </citation>
    <scope>NUCLEOTIDE SEQUENCE [LARGE SCALE GENOMIC DNA]</scope>
    <source>
        <strain evidence="11 12">BTF92-0548A/99-0131</strain>
    </source>
</reference>
<gene>
    <name evidence="11" type="ORF">BCY86_07715</name>
</gene>
<keyword evidence="7" id="KW-0547">Nucleotide-binding</keyword>
<dbReference type="GO" id="GO:0005737">
    <property type="term" value="C:cytoplasm"/>
    <property type="evidence" value="ECO:0007669"/>
    <property type="project" value="UniProtKB-SubCell"/>
</dbReference>
<dbReference type="Gene3D" id="3.40.50.300">
    <property type="entry name" value="P-loop containing nucleotide triphosphate hydrolases"/>
    <property type="match status" value="1"/>
</dbReference>
<evidence type="ECO:0000256" key="10">
    <source>
        <dbReference type="ARBA" id="ARBA00032441"/>
    </source>
</evidence>
<dbReference type="PANTHER" id="PTHR33540">
    <property type="entry name" value="TRNA THREONYLCARBAMOYLADENOSINE BIOSYNTHESIS PROTEIN TSAE"/>
    <property type="match status" value="1"/>
</dbReference>
<organism evidence="11 12">
    <name type="scientific">Pajaroellobacter abortibovis</name>
    <dbReference type="NCBI Taxonomy" id="1882918"/>
    <lineage>
        <taxon>Bacteria</taxon>
        <taxon>Pseudomonadati</taxon>
        <taxon>Myxococcota</taxon>
        <taxon>Polyangia</taxon>
        <taxon>Polyangiales</taxon>
        <taxon>Polyangiaceae</taxon>
    </lineage>
</organism>
<dbReference type="InterPro" id="IPR027417">
    <property type="entry name" value="P-loop_NTPase"/>
</dbReference>
<evidence type="ECO:0000313" key="11">
    <source>
        <dbReference type="EMBL" id="APS00572.1"/>
    </source>
</evidence>
<keyword evidence="11" id="KW-0808">Transferase</keyword>
<accession>A0A1L6MYI5</accession>
<dbReference type="InterPro" id="IPR003442">
    <property type="entry name" value="T6A_TsaE"/>
</dbReference>